<evidence type="ECO:0000259" key="7">
    <source>
        <dbReference type="PROSITE" id="PS50850"/>
    </source>
</evidence>
<accession>A0A1Q5TC38</accession>
<gene>
    <name evidence="8" type="ORF">PENSUB_9709</name>
</gene>
<feature type="transmembrane region" description="Helical" evidence="6">
    <location>
        <begin position="482"/>
        <end position="505"/>
    </location>
</feature>
<comment type="subcellular location">
    <subcellularLocation>
        <location evidence="1">Membrane</location>
        <topology evidence="1">Multi-pass membrane protein</topology>
    </subcellularLocation>
</comment>
<keyword evidence="3 6" id="KW-1133">Transmembrane helix</keyword>
<comment type="caution">
    <text evidence="8">The sequence shown here is derived from an EMBL/GenBank/DDBJ whole genome shotgun (WGS) entry which is preliminary data.</text>
</comment>
<dbReference type="GO" id="GO:0022857">
    <property type="term" value="F:transmembrane transporter activity"/>
    <property type="evidence" value="ECO:0007669"/>
    <property type="project" value="InterPro"/>
</dbReference>
<dbReference type="Pfam" id="PF07690">
    <property type="entry name" value="MFS_1"/>
    <property type="match status" value="1"/>
</dbReference>
<keyword evidence="4 6" id="KW-0472">Membrane</keyword>
<dbReference type="SUPFAM" id="SSF103473">
    <property type="entry name" value="MFS general substrate transporter"/>
    <property type="match status" value="1"/>
</dbReference>
<evidence type="ECO:0000256" key="6">
    <source>
        <dbReference type="SAM" id="Phobius"/>
    </source>
</evidence>
<evidence type="ECO:0000256" key="1">
    <source>
        <dbReference type="ARBA" id="ARBA00004141"/>
    </source>
</evidence>
<feature type="transmembrane region" description="Helical" evidence="6">
    <location>
        <begin position="133"/>
        <end position="155"/>
    </location>
</feature>
<evidence type="ECO:0000256" key="4">
    <source>
        <dbReference type="ARBA" id="ARBA00023136"/>
    </source>
</evidence>
<dbReference type="InterPro" id="IPR020846">
    <property type="entry name" value="MFS_dom"/>
</dbReference>
<keyword evidence="9" id="KW-1185">Reference proteome</keyword>
<dbReference type="InterPro" id="IPR011701">
    <property type="entry name" value="MFS"/>
</dbReference>
<dbReference type="PROSITE" id="PS50850">
    <property type="entry name" value="MFS"/>
    <property type="match status" value="1"/>
</dbReference>
<dbReference type="Proteomes" id="UP000186955">
    <property type="component" value="Unassembled WGS sequence"/>
</dbReference>
<feature type="transmembrane region" description="Helical" evidence="6">
    <location>
        <begin position="167"/>
        <end position="188"/>
    </location>
</feature>
<keyword evidence="2 6" id="KW-0812">Transmembrane</keyword>
<protein>
    <recommendedName>
        <fullName evidence="7">Major facilitator superfamily (MFS) profile domain-containing protein</fullName>
    </recommendedName>
</protein>
<evidence type="ECO:0000313" key="8">
    <source>
        <dbReference type="EMBL" id="OKO97783.1"/>
    </source>
</evidence>
<feature type="region of interest" description="Disordered" evidence="5">
    <location>
        <begin position="262"/>
        <end position="284"/>
    </location>
</feature>
<evidence type="ECO:0000313" key="9">
    <source>
        <dbReference type="Proteomes" id="UP000186955"/>
    </source>
</evidence>
<evidence type="ECO:0000256" key="3">
    <source>
        <dbReference type="ARBA" id="ARBA00022989"/>
    </source>
</evidence>
<feature type="transmembrane region" description="Helical" evidence="6">
    <location>
        <begin position="366"/>
        <end position="384"/>
    </location>
</feature>
<dbReference type="PANTHER" id="PTHR23507">
    <property type="entry name" value="ZGC:174356"/>
    <property type="match status" value="1"/>
</dbReference>
<feature type="compositionally biased region" description="Basic and acidic residues" evidence="5">
    <location>
        <begin position="262"/>
        <end position="274"/>
    </location>
</feature>
<dbReference type="GO" id="GO:0016020">
    <property type="term" value="C:membrane"/>
    <property type="evidence" value="ECO:0007669"/>
    <property type="project" value="UniProtKB-SubCell"/>
</dbReference>
<feature type="transmembrane region" description="Helical" evidence="6">
    <location>
        <begin position="405"/>
        <end position="432"/>
    </location>
</feature>
<dbReference type="EMBL" id="MNBE01000683">
    <property type="protein sequence ID" value="OKO97783.1"/>
    <property type="molecule type" value="Genomic_DNA"/>
</dbReference>
<feature type="transmembrane region" description="Helical" evidence="6">
    <location>
        <begin position="200"/>
        <end position="221"/>
    </location>
</feature>
<dbReference type="InterPro" id="IPR036259">
    <property type="entry name" value="MFS_trans_sf"/>
</dbReference>
<dbReference type="AlphaFoldDB" id="A0A1Q5TC38"/>
<feature type="transmembrane region" description="Helical" evidence="6">
    <location>
        <begin position="305"/>
        <end position="325"/>
    </location>
</feature>
<proteinExistence type="predicted"/>
<feature type="transmembrane region" description="Helical" evidence="6">
    <location>
        <begin position="227"/>
        <end position="248"/>
    </location>
</feature>
<feature type="transmembrane region" description="Helical" evidence="6">
    <location>
        <begin position="31"/>
        <end position="47"/>
    </location>
</feature>
<feature type="transmembrane region" description="Helical" evidence="6">
    <location>
        <begin position="452"/>
        <end position="475"/>
    </location>
</feature>
<reference evidence="8 9" key="1">
    <citation type="submission" date="2016-10" db="EMBL/GenBank/DDBJ databases">
        <title>Genome sequence of the ascomycete fungus Penicillium subrubescens.</title>
        <authorList>
            <person name="De Vries R.P."/>
            <person name="Peng M."/>
            <person name="Dilokpimol A."/>
            <person name="Hilden K."/>
            <person name="Makela M.R."/>
            <person name="Grigoriev I."/>
            <person name="Riley R."/>
            <person name="Granchi Z."/>
        </authorList>
    </citation>
    <scope>NUCLEOTIDE SEQUENCE [LARGE SCALE GENOMIC DNA]</scope>
    <source>
        <strain evidence="8 9">CBS 132785</strain>
    </source>
</reference>
<evidence type="ECO:0000256" key="2">
    <source>
        <dbReference type="ARBA" id="ARBA00022692"/>
    </source>
</evidence>
<dbReference type="Gene3D" id="1.20.1250.20">
    <property type="entry name" value="MFS general substrate transporter like domains"/>
    <property type="match status" value="1"/>
</dbReference>
<evidence type="ECO:0000256" key="5">
    <source>
        <dbReference type="SAM" id="MobiDB-lite"/>
    </source>
</evidence>
<feature type="domain" description="Major facilitator superfamily (MFS) profile" evidence="7">
    <location>
        <begin position="31"/>
        <end position="512"/>
    </location>
</feature>
<feature type="transmembrane region" description="Helical" evidence="6">
    <location>
        <begin position="99"/>
        <end position="121"/>
    </location>
</feature>
<sequence>MVAETAADETQPLLANASTGATPGRSKSKKLMILLMCSIFVLAVDFGNDIGLAPETAIFEQIICRNQGLLSSGGESPPTATLPVDGSDPCKSEAVQGELALVLGYKSMFEVLPSIFLSLPYGVLSDHWGRKPVIYLGITGLLLGELWVRLVALFSNVLPLRLVWMTGLFRIIGGGDQALVSIALVMVADIFSEEERSTALFGLQSCVILAEVLGTPISAWLMQYGNWLPYILGTIVIIAGCTPVLFLPETLEEAKANKAQYRREAGQEASEPPRRSNGQVEPAGKQSALQEIIFRAREFKDSTQFIWRNYNVCVVIFCLLVSVISRQSSAILLQFASKKFNWSIAKGLLTFLQASLLISLRGIFNLANYLVIIPALTFVAAKYLKLHGKRRDYRLSQGSGLVSIIGFLTIGLAPVPALLICGLVILSTGSAFLVTARSLATAFVPPDQVGTLYSAIAISQSLGILISGPLFAYLFRIGLHFGGVWMGLPFLQAGLLYVIATIAIWCIQVPRDAQDENEEEEPLIS</sequence>
<organism evidence="8 9">
    <name type="scientific">Penicillium subrubescens</name>
    <dbReference type="NCBI Taxonomy" id="1316194"/>
    <lineage>
        <taxon>Eukaryota</taxon>
        <taxon>Fungi</taxon>
        <taxon>Dikarya</taxon>
        <taxon>Ascomycota</taxon>
        <taxon>Pezizomycotina</taxon>
        <taxon>Eurotiomycetes</taxon>
        <taxon>Eurotiomycetidae</taxon>
        <taxon>Eurotiales</taxon>
        <taxon>Aspergillaceae</taxon>
        <taxon>Penicillium</taxon>
    </lineage>
</organism>
<dbReference type="PANTHER" id="PTHR23507:SF1">
    <property type="entry name" value="FI18259P1-RELATED"/>
    <property type="match status" value="1"/>
</dbReference>
<name>A0A1Q5TC38_9EURO</name>